<dbReference type="Proteomes" id="UP000075321">
    <property type="component" value="Unassembled WGS sequence"/>
</dbReference>
<dbReference type="AlphaFoldDB" id="A0A151ACV3"/>
<dbReference type="PATRIC" id="fig|1008153.3.peg.2228"/>
<evidence type="ECO:0000313" key="2">
    <source>
        <dbReference type="EMBL" id="KYH25516.1"/>
    </source>
</evidence>
<evidence type="ECO:0000313" key="3">
    <source>
        <dbReference type="Proteomes" id="UP000075321"/>
    </source>
</evidence>
<organism evidence="2 3">
    <name type="scientific">Halalkalicoccus paucihalophilus</name>
    <dbReference type="NCBI Taxonomy" id="1008153"/>
    <lineage>
        <taxon>Archaea</taxon>
        <taxon>Methanobacteriati</taxon>
        <taxon>Methanobacteriota</taxon>
        <taxon>Stenosarchaea group</taxon>
        <taxon>Halobacteria</taxon>
        <taxon>Halobacteriales</taxon>
        <taxon>Halococcaceae</taxon>
        <taxon>Halalkalicoccus</taxon>
    </lineage>
</organism>
<gene>
    <name evidence="2" type="ORF">HAPAU_21900</name>
</gene>
<feature type="domain" description="DUF7992" evidence="1">
    <location>
        <begin position="2"/>
        <end position="151"/>
    </location>
</feature>
<dbReference type="Pfam" id="PF25955">
    <property type="entry name" value="DUF7992"/>
    <property type="match status" value="1"/>
</dbReference>
<protein>
    <recommendedName>
        <fullName evidence="1">DUF7992 domain-containing protein</fullName>
    </recommendedName>
</protein>
<dbReference type="EMBL" id="LTAZ01000005">
    <property type="protein sequence ID" value="KYH25516.1"/>
    <property type="molecule type" value="Genomic_DNA"/>
</dbReference>
<dbReference type="OrthoDB" id="165952at2157"/>
<dbReference type="RefSeq" id="WP_066382384.1">
    <property type="nucleotide sequence ID" value="NZ_LTAZ01000005.1"/>
</dbReference>
<evidence type="ECO:0000259" key="1">
    <source>
        <dbReference type="Pfam" id="PF25955"/>
    </source>
</evidence>
<proteinExistence type="predicted"/>
<keyword evidence="3" id="KW-1185">Reference proteome</keyword>
<dbReference type="InterPro" id="IPR058305">
    <property type="entry name" value="DUF7992"/>
</dbReference>
<sequence>MTLDVATPDPPELQAIDPDEYDDVEVVSDTDYRREELGQFLRDGAWDRAWGEWAADSDLTEGEFEIVDELGLIDRFDFFWDSFADRVGYHAPGLPEDWREREIHPDLDSWGTVSSINAELTELGQTVCDVLKNDYIEWESDYEPPDDLPDFS</sequence>
<comment type="caution">
    <text evidence="2">The sequence shown here is derived from an EMBL/GenBank/DDBJ whole genome shotgun (WGS) entry which is preliminary data.</text>
</comment>
<name>A0A151ACV3_9EURY</name>
<reference evidence="2 3" key="1">
    <citation type="submission" date="2016-02" db="EMBL/GenBank/DDBJ databases">
        <title>Genome sequence of Halalkalicoccus paucihalophilus DSM 24557.</title>
        <authorList>
            <person name="Poehlein A."/>
            <person name="Daniel R."/>
        </authorList>
    </citation>
    <scope>NUCLEOTIDE SEQUENCE [LARGE SCALE GENOMIC DNA]</scope>
    <source>
        <strain evidence="2 3">DSM 24557</strain>
    </source>
</reference>
<accession>A0A151ACV3</accession>